<dbReference type="InterPro" id="IPR028222">
    <property type="entry name" value="AP5Z1"/>
</dbReference>
<dbReference type="Proteomes" id="UP001352852">
    <property type="component" value="Unassembled WGS sequence"/>
</dbReference>
<reference evidence="2 3" key="1">
    <citation type="submission" date="2021-06" db="EMBL/GenBank/DDBJ databases">
        <authorList>
            <person name="Palmer J.M."/>
        </authorList>
    </citation>
    <scope>NUCLEOTIDE SEQUENCE [LARGE SCALE GENOMIC DNA]</scope>
    <source>
        <strain evidence="2 3">CL_MEX2019</strain>
        <tissue evidence="2">Muscle</tissue>
    </source>
</reference>
<dbReference type="Pfam" id="PF25154">
    <property type="entry name" value="TPR_AP5Z1_C"/>
    <property type="match status" value="1"/>
</dbReference>
<comment type="caution">
    <text evidence="2">The sequence shown here is derived from an EMBL/GenBank/DDBJ whole genome shotgun (WGS) entry which is preliminary data.</text>
</comment>
<proteinExistence type="predicted"/>
<evidence type="ECO:0000313" key="2">
    <source>
        <dbReference type="EMBL" id="MED6267999.1"/>
    </source>
</evidence>
<organism evidence="2 3">
    <name type="scientific">Characodon lateralis</name>
    <dbReference type="NCBI Taxonomy" id="208331"/>
    <lineage>
        <taxon>Eukaryota</taxon>
        <taxon>Metazoa</taxon>
        <taxon>Chordata</taxon>
        <taxon>Craniata</taxon>
        <taxon>Vertebrata</taxon>
        <taxon>Euteleostomi</taxon>
        <taxon>Actinopterygii</taxon>
        <taxon>Neopterygii</taxon>
        <taxon>Teleostei</taxon>
        <taxon>Neoteleostei</taxon>
        <taxon>Acanthomorphata</taxon>
        <taxon>Ovalentaria</taxon>
        <taxon>Atherinomorphae</taxon>
        <taxon>Cyprinodontiformes</taxon>
        <taxon>Goodeidae</taxon>
        <taxon>Characodon</taxon>
    </lineage>
</organism>
<gene>
    <name evidence="2" type="ORF">CHARACLAT_017814</name>
</gene>
<name>A0ABU7D211_9TELE</name>
<dbReference type="EMBL" id="JAHUTJ010009716">
    <property type="protein sequence ID" value="MED6267999.1"/>
    <property type="molecule type" value="Genomic_DNA"/>
</dbReference>
<protein>
    <recommendedName>
        <fullName evidence="1">AP-5 complex subunit zeta-1 C-terminal TPR domain-containing protein</fullName>
    </recommendedName>
</protein>
<evidence type="ECO:0000313" key="3">
    <source>
        <dbReference type="Proteomes" id="UP001352852"/>
    </source>
</evidence>
<dbReference type="InterPro" id="IPR056856">
    <property type="entry name" value="TPR_AP5Z1_C"/>
</dbReference>
<sequence length="164" mass="17889">MLRAVFGCQVWVLGEYLSVSSDSRCSVTLITSCFETLEAVVFEITSSAPPPGTVCPAPKVITTLMSALAKLASRSHDLIPRVSLFFSKLRTVARSGSAIWCSDEDDIVAIATRGEELWSLLKAPGVAQSVLTPPPHVMTPQWHRDTNLAMPLQLRVLTRLTHSQ</sequence>
<keyword evidence="3" id="KW-1185">Reference proteome</keyword>
<feature type="domain" description="AP-5 complex subunit zeta-1 C-terminal TPR" evidence="1">
    <location>
        <begin position="4"/>
        <end position="160"/>
    </location>
</feature>
<dbReference type="PANTHER" id="PTHR46488">
    <property type="entry name" value="AP-5 COMPLEX SUBUNIT ZETA-1"/>
    <property type="match status" value="1"/>
</dbReference>
<accession>A0ABU7D211</accession>
<evidence type="ECO:0000259" key="1">
    <source>
        <dbReference type="Pfam" id="PF25154"/>
    </source>
</evidence>
<dbReference type="PANTHER" id="PTHR46488:SF1">
    <property type="entry name" value="AP-5 COMPLEX SUBUNIT ZETA-1"/>
    <property type="match status" value="1"/>
</dbReference>